<gene>
    <name evidence="2" type="primary">mciZ</name>
    <name evidence="2" type="ORF">ACFQ4B_30005</name>
</gene>
<keyword evidence="3" id="KW-1185">Reference proteome</keyword>
<reference evidence="3" key="1">
    <citation type="journal article" date="2019" name="Int. J. Syst. Evol. Microbiol.">
        <title>The Global Catalogue of Microorganisms (GCM) 10K type strain sequencing project: providing services to taxonomists for standard genome sequencing and annotation.</title>
        <authorList>
            <consortium name="The Broad Institute Genomics Platform"/>
            <consortium name="The Broad Institute Genome Sequencing Center for Infectious Disease"/>
            <person name="Wu L."/>
            <person name="Ma J."/>
        </authorList>
    </citation>
    <scope>NUCLEOTIDE SEQUENCE [LARGE SCALE GENOMIC DNA]</scope>
    <source>
        <strain evidence="3">CCUG 53270</strain>
    </source>
</reference>
<dbReference type="EMBL" id="JBHTLU010000044">
    <property type="protein sequence ID" value="MFD1224348.1"/>
    <property type="molecule type" value="Genomic_DNA"/>
</dbReference>
<feature type="compositionally biased region" description="Polar residues" evidence="1">
    <location>
        <begin position="59"/>
        <end position="83"/>
    </location>
</feature>
<comment type="caution">
    <text evidence="2">The sequence shown here is derived from an EMBL/GenBank/DDBJ whole genome shotgun (WGS) entry which is preliminary data.</text>
</comment>
<proteinExistence type="predicted"/>
<dbReference type="RefSeq" id="WP_079910768.1">
    <property type="nucleotide sequence ID" value="NZ_BAABJG010000041.1"/>
</dbReference>
<name>A0ABW3UTU3_9BACL</name>
<evidence type="ECO:0000313" key="2">
    <source>
        <dbReference type="EMBL" id="MFD1224348.1"/>
    </source>
</evidence>
<dbReference type="Pfam" id="PF13072">
    <property type="entry name" value="MciZ"/>
    <property type="match status" value="1"/>
</dbReference>
<evidence type="ECO:0000313" key="3">
    <source>
        <dbReference type="Proteomes" id="UP001597180"/>
    </source>
</evidence>
<dbReference type="InterPro" id="IPR025177">
    <property type="entry name" value="MciZ"/>
</dbReference>
<organism evidence="2 3">
    <name type="scientific">Paenibacillus vulneris</name>
    <dbReference type="NCBI Taxonomy" id="1133364"/>
    <lineage>
        <taxon>Bacteria</taxon>
        <taxon>Bacillati</taxon>
        <taxon>Bacillota</taxon>
        <taxon>Bacilli</taxon>
        <taxon>Bacillales</taxon>
        <taxon>Paenibacillaceae</taxon>
        <taxon>Paenibacillus</taxon>
    </lineage>
</organism>
<evidence type="ECO:0000256" key="1">
    <source>
        <dbReference type="SAM" id="MobiDB-lite"/>
    </source>
</evidence>
<protein>
    <submittedName>
        <fullName evidence="2">Z-ring formation inhibitor MciZ</fullName>
    </submittedName>
</protein>
<accession>A0ABW3UTU3</accession>
<dbReference type="Proteomes" id="UP001597180">
    <property type="component" value="Unassembled WGS sequence"/>
</dbReference>
<sequence length="95" mass="10858">MKTYLSEQQIRLVGRVWEIRRYLKQAQARMTTDVSLLAFLSEQTGYKHEAKSGLMLDSGLTQPTDGTNNATPNRQLPLPQTKTQDPRIIPFPSRQ</sequence>
<feature type="region of interest" description="Disordered" evidence="1">
    <location>
        <begin position="54"/>
        <end position="95"/>
    </location>
</feature>